<accession>A0A382PCY9</accession>
<dbReference type="EMBL" id="UINC01106534">
    <property type="protein sequence ID" value="SVC71269.1"/>
    <property type="molecule type" value="Genomic_DNA"/>
</dbReference>
<dbReference type="AlphaFoldDB" id="A0A382PCY9"/>
<feature type="non-terminal residue" evidence="2">
    <location>
        <position position="1"/>
    </location>
</feature>
<protein>
    <submittedName>
        <fullName evidence="2">Uncharacterized protein</fullName>
    </submittedName>
</protein>
<feature type="compositionally biased region" description="Basic residues" evidence="1">
    <location>
        <begin position="12"/>
        <end position="24"/>
    </location>
</feature>
<feature type="region of interest" description="Disordered" evidence="1">
    <location>
        <begin position="12"/>
        <end position="65"/>
    </location>
</feature>
<name>A0A382PCY9_9ZZZZ</name>
<sequence length="65" mass="6889">LHLPALSTIRRICPRRRSARPRRGRSAELGPSGSVSSDGATRRASCGHGGSSAHLFAGEGPFRHL</sequence>
<feature type="non-terminal residue" evidence="2">
    <location>
        <position position="65"/>
    </location>
</feature>
<organism evidence="2">
    <name type="scientific">marine metagenome</name>
    <dbReference type="NCBI Taxonomy" id="408172"/>
    <lineage>
        <taxon>unclassified sequences</taxon>
        <taxon>metagenomes</taxon>
        <taxon>ecological metagenomes</taxon>
    </lineage>
</organism>
<evidence type="ECO:0000256" key="1">
    <source>
        <dbReference type="SAM" id="MobiDB-lite"/>
    </source>
</evidence>
<proteinExistence type="predicted"/>
<evidence type="ECO:0000313" key="2">
    <source>
        <dbReference type="EMBL" id="SVC71269.1"/>
    </source>
</evidence>
<gene>
    <name evidence="2" type="ORF">METZ01_LOCUS324123</name>
</gene>
<reference evidence="2" key="1">
    <citation type="submission" date="2018-05" db="EMBL/GenBank/DDBJ databases">
        <authorList>
            <person name="Lanie J.A."/>
            <person name="Ng W.-L."/>
            <person name="Kazmierczak K.M."/>
            <person name="Andrzejewski T.M."/>
            <person name="Davidsen T.M."/>
            <person name="Wayne K.J."/>
            <person name="Tettelin H."/>
            <person name="Glass J.I."/>
            <person name="Rusch D."/>
            <person name="Podicherti R."/>
            <person name="Tsui H.-C.T."/>
            <person name="Winkler M.E."/>
        </authorList>
    </citation>
    <scope>NUCLEOTIDE SEQUENCE</scope>
</reference>